<organism evidence="7 8">
    <name type="scientific">Amycolatopsis lurida NRRL 2430</name>
    <dbReference type="NCBI Taxonomy" id="1460371"/>
    <lineage>
        <taxon>Bacteria</taxon>
        <taxon>Bacillati</taxon>
        <taxon>Actinomycetota</taxon>
        <taxon>Actinomycetes</taxon>
        <taxon>Pseudonocardiales</taxon>
        <taxon>Pseudonocardiaceae</taxon>
        <taxon>Amycolatopsis</taxon>
    </lineage>
</organism>
<dbReference type="InterPro" id="IPR009003">
    <property type="entry name" value="Peptidase_S1_PA"/>
</dbReference>
<proteinExistence type="inferred from homology"/>
<evidence type="ECO:0000256" key="4">
    <source>
        <dbReference type="SAM" id="MobiDB-lite"/>
    </source>
</evidence>
<feature type="signal peptide" evidence="5">
    <location>
        <begin position="1"/>
        <end position="32"/>
    </location>
</feature>
<keyword evidence="2 5" id="KW-0732">Signal</keyword>
<dbReference type="PROSITE" id="PS50240">
    <property type="entry name" value="TRYPSIN_DOM"/>
    <property type="match status" value="1"/>
</dbReference>
<protein>
    <recommendedName>
        <fullName evidence="6">Peptidase S1 domain-containing protein</fullName>
    </recommendedName>
</protein>
<feature type="domain" description="Peptidase S1" evidence="6">
    <location>
        <begin position="33"/>
        <end position="248"/>
    </location>
</feature>
<dbReference type="SMART" id="SM00020">
    <property type="entry name" value="Tryp_SPc"/>
    <property type="match status" value="1"/>
</dbReference>
<dbReference type="SUPFAM" id="SSF69318">
    <property type="entry name" value="Integrin alpha N-terminal domain"/>
    <property type="match status" value="2"/>
</dbReference>
<comment type="caution">
    <text evidence="7">The sequence shown here is derived from an EMBL/GenBank/DDBJ whole genome shotgun (WGS) entry which is preliminary data.</text>
</comment>
<dbReference type="AlphaFoldDB" id="A0A2P2FJM5"/>
<evidence type="ECO:0000313" key="8">
    <source>
        <dbReference type="Proteomes" id="UP000256220"/>
    </source>
</evidence>
<feature type="chain" id="PRO_5015193278" description="Peptidase S1 domain-containing protein" evidence="5">
    <location>
        <begin position="33"/>
        <end position="675"/>
    </location>
</feature>
<dbReference type="Pfam" id="PF13517">
    <property type="entry name" value="FG-GAP_3"/>
    <property type="match status" value="2"/>
</dbReference>
<dbReference type="InterPro" id="IPR028994">
    <property type="entry name" value="Integrin_alpha_N"/>
</dbReference>
<dbReference type="PANTHER" id="PTHR24276">
    <property type="entry name" value="POLYSERASE-RELATED"/>
    <property type="match status" value="1"/>
</dbReference>
<dbReference type="Gene3D" id="2.40.10.10">
    <property type="entry name" value="Trypsin-like serine proteases"/>
    <property type="match status" value="1"/>
</dbReference>
<dbReference type="PRINTS" id="PR00722">
    <property type="entry name" value="CHYMOTRYPSIN"/>
</dbReference>
<name>A0A2P2FJM5_AMYLU</name>
<dbReference type="InterPro" id="IPR001254">
    <property type="entry name" value="Trypsin_dom"/>
</dbReference>
<dbReference type="InterPro" id="IPR001314">
    <property type="entry name" value="Peptidase_S1A"/>
</dbReference>
<reference evidence="7 8" key="1">
    <citation type="journal article" date="2014" name="Genome Announc.">
        <title>Draft Genome Sequence of Amycolatopsis lurida NRRL 2430, Producer of the Glycopeptide Family Antibiotic Ristocetin.</title>
        <authorList>
            <person name="Kwun M.J."/>
            <person name="Hong H.J."/>
        </authorList>
    </citation>
    <scope>NUCLEOTIDE SEQUENCE [LARGE SCALE GENOMIC DNA]</scope>
    <source>
        <strain evidence="7 8">NRRL 2430</strain>
    </source>
</reference>
<dbReference type="InterPro" id="IPR013783">
    <property type="entry name" value="Ig-like_fold"/>
</dbReference>
<dbReference type="GO" id="GO:0006508">
    <property type="term" value="P:proteolysis"/>
    <property type="evidence" value="ECO:0007669"/>
    <property type="project" value="InterPro"/>
</dbReference>
<dbReference type="Gene3D" id="2.40.128.340">
    <property type="match status" value="3"/>
</dbReference>
<dbReference type="InterPro" id="IPR013517">
    <property type="entry name" value="FG-GAP"/>
</dbReference>
<dbReference type="Gene3D" id="2.60.40.10">
    <property type="entry name" value="Immunoglobulins"/>
    <property type="match status" value="1"/>
</dbReference>
<sequence>MQKNGVPVSLPRTAAVVILTAAGLLTAIPAQAVSGGTPAAAGAYSYVAKLTADGRACGGALIEPDLILTSAACFPENPQGGVPVKATTATVGRSSLSGTGGHVVAVTNVITRTDRDVALARIATPITDIAPIPLSTVPGHIPGGDETLSLAGYGRTESEWVPDKLHVGTFKATSSTATALSLTGTNGTDACRGDAGAPIFRAAGARTDVVAVTSASWQHGCFGETTTRQGTTGARVDDITGWIRQQALAPAAKAAGHAITVTWHPLAAADNARYHVYGSATPDVPIDAAHLLGSTAAPAYTQTSLPGKQTRYYRVVAATADGWTSTPTDAVSATTPVSAGNDFTGDGKDDVGAGYDLKNTRVGVYVWPTTASGVGAPELKWSTDGWEAAKARWVTGDFNGDGRTDFAAFYDYLNGTSNLFLWYANASGGFDSQDIKWSGAFRPLNARFTTGDFDGDGRTDIAAAYDNGNADLSMLTWRATAAGFDAPVTQWRTGAGSWNLAQSSWRSGDFNGDGRADLAAFYDYRNNTANLFLWYGKAAGGFDAQNVKWNGGLPSGKAQFVAGDFNGDGRTDLGAAIDLGNANLTFHTWRATATGVDAPVAQWTTGAEQWNLAQSRWTVGDFDGDGRTDLLASYDYGSSNTNLFRWHANGSGGFDAEGVKWSSNGTFNAAQSTMF</sequence>
<dbReference type="GO" id="GO:0004252">
    <property type="term" value="F:serine-type endopeptidase activity"/>
    <property type="evidence" value="ECO:0007669"/>
    <property type="project" value="InterPro"/>
</dbReference>
<dbReference type="InterPro" id="IPR050430">
    <property type="entry name" value="Peptidase_S1"/>
</dbReference>
<dbReference type="Pfam" id="PF00089">
    <property type="entry name" value="Trypsin"/>
    <property type="match status" value="1"/>
</dbReference>
<evidence type="ECO:0000256" key="5">
    <source>
        <dbReference type="SAM" id="SignalP"/>
    </source>
</evidence>
<evidence type="ECO:0000259" key="6">
    <source>
        <dbReference type="PROSITE" id="PS50240"/>
    </source>
</evidence>
<accession>A0A2P2FJM5</accession>
<dbReference type="SUPFAM" id="SSF50494">
    <property type="entry name" value="Trypsin-like serine proteases"/>
    <property type="match status" value="1"/>
</dbReference>
<keyword evidence="8" id="KW-1185">Reference proteome</keyword>
<gene>
    <name evidence="7" type="ORF">BB31_33890</name>
</gene>
<evidence type="ECO:0000256" key="3">
    <source>
        <dbReference type="ARBA" id="ARBA00023157"/>
    </source>
</evidence>
<dbReference type="EMBL" id="JFBM01000038">
    <property type="protein sequence ID" value="KFU76928.1"/>
    <property type="molecule type" value="Genomic_DNA"/>
</dbReference>
<feature type="compositionally biased region" description="Polar residues" evidence="4">
    <location>
        <begin position="325"/>
        <end position="338"/>
    </location>
</feature>
<comment type="similarity">
    <text evidence="1">Belongs to the peptidase S1 family.</text>
</comment>
<keyword evidence="3" id="KW-1015">Disulfide bond</keyword>
<feature type="region of interest" description="Disordered" evidence="4">
    <location>
        <begin position="325"/>
        <end position="345"/>
    </location>
</feature>
<evidence type="ECO:0000256" key="1">
    <source>
        <dbReference type="ARBA" id="ARBA00007664"/>
    </source>
</evidence>
<dbReference type="Proteomes" id="UP000256220">
    <property type="component" value="Unassembled WGS sequence"/>
</dbReference>
<evidence type="ECO:0000256" key="2">
    <source>
        <dbReference type="ARBA" id="ARBA00022729"/>
    </source>
</evidence>
<dbReference type="GO" id="GO:0005975">
    <property type="term" value="P:carbohydrate metabolic process"/>
    <property type="evidence" value="ECO:0007669"/>
    <property type="project" value="UniProtKB-ARBA"/>
</dbReference>
<dbReference type="PANTHER" id="PTHR24276:SF96">
    <property type="entry name" value="PEPTIDASE S1 DOMAIN-CONTAINING PROTEIN"/>
    <property type="match status" value="1"/>
</dbReference>
<dbReference type="InterPro" id="IPR043504">
    <property type="entry name" value="Peptidase_S1_PA_chymotrypsin"/>
</dbReference>
<evidence type="ECO:0000313" key="7">
    <source>
        <dbReference type="EMBL" id="KFU76928.1"/>
    </source>
</evidence>